<keyword evidence="2" id="KW-0285">Flavoprotein</keyword>
<evidence type="ECO:0000259" key="5">
    <source>
        <dbReference type="Pfam" id="PF01266"/>
    </source>
</evidence>
<dbReference type="RefSeq" id="WP_012121867.1">
    <property type="nucleotide sequence ID" value="NC_009767.1"/>
</dbReference>
<dbReference type="eggNOG" id="COG0665">
    <property type="taxonomic scope" value="Bacteria"/>
</dbReference>
<dbReference type="GO" id="GO:0008115">
    <property type="term" value="F:sarcosine oxidase activity"/>
    <property type="evidence" value="ECO:0007669"/>
    <property type="project" value="UniProtKB-EC"/>
</dbReference>
<dbReference type="InterPro" id="IPR045170">
    <property type="entry name" value="MTOX"/>
</dbReference>
<reference evidence="6 7" key="1">
    <citation type="submission" date="2007-08" db="EMBL/GenBank/DDBJ databases">
        <title>Complete sequence of Roseiflexus castenholzii DSM 13941.</title>
        <authorList>
            <consortium name="US DOE Joint Genome Institute"/>
            <person name="Copeland A."/>
            <person name="Lucas S."/>
            <person name="Lapidus A."/>
            <person name="Barry K."/>
            <person name="Glavina del Rio T."/>
            <person name="Dalin E."/>
            <person name="Tice H."/>
            <person name="Pitluck S."/>
            <person name="Thompson L.S."/>
            <person name="Brettin T."/>
            <person name="Bruce D."/>
            <person name="Detter J.C."/>
            <person name="Han C."/>
            <person name="Tapia R."/>
            <person name="Schmutz J."/>
            <person name="Larimer F."/>
            <person name="Land M."/>
            <person name="Hauser L."/>
            <person name="Kyrpides N."/>
            <person name="Mikhailova N."/>
            <person name="Bryant D.A."/>
            <person name="Hanada S."/>
            <person name="Tsukatani Y."/>
            <person name="Richardson P."/>
        </authorList>
    </citation>
    <scope>NUCLEOTIDE SEQUENCE [LARGE SCALE GENOMIC DNA]</scope>
    <source>
        <strain evidence="7">DSM 13941 / HLO8</strain>
    </source>
</reference>
<evidence type="ECO:0000256" key="4">
    <source>
        <dbReference type="ARBA" id="ARBA00023002"/>
    </source>
</evidence>
<dbReference type="EMBL" id="CP000804">
    <property type="protein sequence ID" value="ABU59443.1"/>
    <property type="molecule type" value="Genomic_DNA"/>
</dbReference>
<keyword evidence="4 6" id="KW-0560">Oxidoreductase</keyword>
<name>A7NPE7_ROSCS</name>
<dbReference type="SUPFAM" id="SSF54373">
    <property type="entry name" value="FAD-linked reductases, C-terminal domain"/>
    <property type="match status" value="1"/>
</dbReference>
<dbReference type="HOGENOM" id="CLU_007884_2_1_0"/>
<feature type="domain" description="FAD dependent oxidoreductase" evidence="5">
    <location>
        <begin position="3"/>
        <end position="358"/>
    </location>
</feature>
<evidence type="ECO:0000313" key="7">
    <source>
        <dbReference type="Proteomes" id="UP000000263"/>
    </source>
</evidence>
<dbReference type="OrthoDB" id="9794226at2"/>
<accession>A7NPE7</accession>
<gene>
    <name evidence="6" type="ordered locus">Rcas_3393</name>
</gene>
<dbReference type="InterPro" id="IPR006076">
    <property type="entry name" value="FAD-dep_OxRdtase"/>
</dbReference>
<dbReference type="AlphaFoldDB" id="A7NPE7"/>
<proteinExistence type="predicted"/>
<dbReference type="InterPro" id="IPR036188">
    <property type="entry name" value="FAD/NAD-bd_sf"/>
</dbReference>
<evidence type="ECO:0000313" key="6">
    <source>
        <dbReference type="EMBL" id="ABU59443.1"/>
    </source>
</evidence>
<keyword evidence="3" id="KW-0274">FAD</keyword>
<dbReference type="KEGG" id="rca:Rcas_3393"/>
<protein>
    <submittedName>
        <fullName evidence="6">Sarcosine oxidase</fullName>
        <ecNumber evidence="6">1.5.3.1</ecNumber>
    </submittedName>
</protein>
<dbReference type="STRING" id="383372.Rcas_3393"/>
<keyword evidence="7" id="KW-1185">Reference proteome</keyword>
<comment type="cofactor">
    <cofactor evidence="1">
        <name>FAD</name>
        <dbReference type="ChEBI" id="CHEBI:57692"/>
    </cofactor>
</comment>
<dbReference type="PROSITE" id="PS00895">
    <property type="entry name" value="3_HYDROXYISOBUT_DH"/>
    <property type="match status" value="1"/>
</dbReference>
<dbReference type="Proteomes" id="UP000000263">
    <property type="component" value="Chromosome"/>
</dbReference>
<evidence type="ECO:0000256" key="2">
    <source>
        <dbReference type="ARBA" id="ARBA00022630"/>
    </source>
</evidence>
<sequence>MGDVIVIGLGGMGSAAAYHLARRGWQVIGLERFTPAHNRGSSHGRSRIIRQAYFEDPAYVPLLLRAYELWEDLQRTSSEPLLTITGGLMIGRAESSVVRGALHSAQMHHLPHELLDAADIRRRFPPFNVGDDEVALYEARAGFLDPEATVRAHLDQAARHGADLHFDEPVTAWESTPGGGVRVTTPAGVYEAERAVIAPGAWAPRLLADLSLPLTVERQVLYWFEPVGGREPFSIGRFPIYIWEDARGDALYGFPAQGGPPGGVKVAFFYRGHPTDPDRVDRSVHPEEIAEMRTALAQRIPALNGPLVATATCLYTLTPDHHFIIAPHPRAPQVIIASPCSGHGYKFASVIGEILADLAIDGSTRHSIALFDPARFRATDA</sequence>
<dbReference type="PANTHER" id="PTHR10961">
    <property type="entry name" value="PEROXISOMAL SARCOSINE OXIDASE"/>
    <property type="match status" value="1"/>
</dbReference>
<dbReference type="EC" id="1.5.3.1" evidence="6"/>
<dbReference type="Gene3D" id="3.50.50.60">
    <property type="entry name" value="FAD/NAD(P)-binding domain"/>
    <property type="match status" value="1"/>
</dbReference>
<evidence type="ECO:0000256" key="1">
    <source>
        <dbReference type="ARBA" id="ARBA00001974"/>
    </source>
</evidence>
<dbReference type="NCBIfam" id="NF008425">
    <property type="entry name" value="PRK11259.1"/>
    <property type="match status" value="1"/>
</dbReference>
<dbReference type="SUPFAM" id="SSF51905">
    <property type="entry name" value="FAD/NAD(P)-binding domain"/>
    <property type="match status" value="1"/>
</dbReference>
<organism evidence="6 7">
    <name type="scientific">Roseiflexus castenholzii (strain DSM 13941 / HLO8)</name>
    <dbReference type="NCBI Taxonomy" id="383372"/>
    <lineage>
        <taxon>Bacteria</taxon>
        <taxon>Bacillati</taxon>
        <taxon>Chloroflexota</taxon>
        <taxon>Chloroflexia</taxon>
        <taxon>Chloroflexales</taxon>
        <taxon>Roseiflexineae</taxon>
        <taxon>Roseiflexaceae</taxon>
        <taxon>Roseiflexus</taxon>
    </lineage>
</organism>
<dbReference type="PANTHER" id="PTHR10961:SF7">
    <property type="entry name" value="FAD DEPENDENT OXIDOREDUCTASE DOMAIN-CONTAINING PROTEIN"/>
    <property type="match status" value="1"/>
</dbReference>
<evidence type="ECO:0000256" key="3">
    <source>
        <dbReference type="ARBA" id="ARBA00022827"/>
    </source>
</evidence>
<dbReference type="Gene3D" id="3.30.9.10">
    <property type="entry name" value="D-Amino Acid Oxidase, subunit A, domain 2"/>
    <property type="match status" value="1"/>
</dbReference>
<dbReference type="Pfam" id="PF01266">
    <property type="entry name" value="DAO"/>
    <property type="match status" value="1"/>
</dbReference>
<dbReference type="InterPro" id="IPR002204">
    <property type="entry name" value="3-OH-isobutyrate_DH-rel_CS"/>
</dbReference>
<dbReference type="GO" id="GO:0050660">
    <property type="term" value="F:flavin adenine dinucleotide binding"/>
    <property type="evidence" value="ECO:0007669"/>
    <property type="project" value="InterPro"/>
</dbReference>